<name>A6IUR0_RAT</name>
<accession>A6IUR0</accession>
<gene>
    <name evidence="2" type="ORF">rCG_31534</name>
</gene>
<organism evidence="2 3">
    <name type="scientific">Rattus norvegicus</name>
    <name type="common">Rat</name>
    <dbReference type="NCBI Taxonomy" id="10116"/>
    <lineage>
        <taxon>Eukaryota</taxon>
        <taxon>Metazoa</taxon>
        <taxon>Chordata</taxon>
        <taxon>Craniata</taxon>
        <taxon>Vertebrata</taxon>
        <taxon>Euteleostomi</taxon>
        <taxon>Mammalia</taxon>
        <taxon>Eutheria</taxon>
        <taxon>Euarchontoglires</taxon>
        <taxon>Glires</taxon>
        <taxon>Rodentia</taxon>
        <taxon>Myomorpha</taxon>
        <taxon>Muroidea</taxon>
        <taxon>Muridae</taxon>
        <taxon>Murinae</taxon>
        <taxon>Rattus</taxon>
    </lineage>
</organism>
<proteinExistence type="predicted"/>
<reference evidence="3" key="1">
    <citation type="submission" date="2005-09" db="EMBL/GenBank/DDBJ databases">
        <authorList>
            <person name="Mural R.J."/>
            <person name="Li P.W."/>
            <person name="Adams M.D."/>
            <person name="Amanatides P.G."/>
            <person name="Baden-Tillson H."/>
            <person name="Barnstead M."/>
            <person name="Chin S.H."/>
            <person name="Dew I."/>
            <person name="Evans C.A."/>
            <person name="Ferriera S."/>
            <person name="Flanigan M."/>
            <person name="Fosler C."/>
            <person name="Glodek A."/>
            <person name="Gu Z."/>
            <person name="Holt R.A."/>
            <person name="Jennings D."/>
            <person name="Kraft C.L."/>
            <person name="Lu F."/>
            <person name="Nguyen T."/>
            <person name="Nusskern D.R."/>
            <person name="Pfannkoch C.M."/>
            <person name="Sitter C."/>
            <person name="Sutton G.G."/>
            <person name="Venter J.C."/>
            <person name="Wang Z."/>
            <person name="Woodage T."/>
            <person name="Zheng X.H."/>
            <person name="Zhong F."/>
        </authorList>
    </citation>
    <scope>NUCLEOTIDE SEQUENCE [LARGE SCALE GENOMIC DNA]</scope>
    <source>
        <strain>BN</strain>
        <strain evidence="3">Sprague-Dawley</strain>
    </source>
</reference>
<sequence>MMAHIFDPITSEAEASRSLSSKPAW</sequence>
<feature type="region of interest" description="Disordered" evidence="1">
    <location>
        <begin position="1"/>
        <end position="25"/>
    </location>
</feature>
<evidence type="ECO:0000313" key="3">
    <source>
        <dbReference type="Proteomes" id="UP000234681"/>
    </source>
</evidence>
<evidence type="ECO:0000313" key="2">
    <source>
        <dbReference type="EMBL" id="EDL81311.1"/>
    </source>
</evidence>
<dbReference type="AlphaFoldDB" id="A6IUR0"/>
<dbReference type="Proteomes" id="UP000234681">
    <property type="component" value="Chromosome 5"/>
</dbReference>
<evidence type="ECO:0000256" key="1">
    <source>
        <dbReference type="SAM" id="MobiDB-lite"/>
    </source>
</evidence>
<dbReference type="EMBL" id="CH473968">
    <property type="protein sequence ID" value="EDL81311.1"/>
    <property type="molecule type" value="Genomic_DNA"/>
</dbReference>
<protein>
    <submittedName>
        <fullName evidence="2">RCG31534</fullName>
    </submittedName>
</protein>